<proteinExistence type="predicted"/>
<reference evidence="2 4" key="1">
    <citation type="submission" date="2020-01" db="EMBL/GenBank/DDBJ databases">
        <authorList>
            <consortium name="DOE Joint Genome Institute"/>
            <person name="Haridas S."/>
            <person name="Albert R."/>
            <person name="Binder M."/>
            <person name="Bloem J."/>
            <person name="Labutti K."/>
            <person name="Salamov A."/>
            <person name="Andreopoulos B."/>
            <person name="Baker S.E."/>
            <person name="Barry K."/>
            <person name="Bills G."/>
            <person name="Bluhm B.H."/>
            <person name="Cannon C."/>
            <person name="Castanera R."/>
            <person name="Culley D.E."/>
            <person name="Daum C."/>
            <person name="Ezra D."/>
            <person name="Gonzalez J.B."/>
            <person name="Henrissat B."/>
            <person name="Kuo A."/>
            <person name="Liang C."/>
            <person name="Lipzen A."/>
            <person name="Lutzoni F."/>
            <person name="Magnuson J."/>
            <person name="Mondo S."/>
            <person name="Nolan M."/>
            <person name="Ohm R."/>
            <person name="Pangilinan J."/>
            <person name="Park H.-J."/>
            <person name="Ramirez L."/>
            <person name="Alfaro M."/>
            <person name="Sun H."/>
            <person name="Tritt A."/>
            <person name="Yoshinaga Y."/>
            <person name="Zwiers L.-H."/>
            <person name="Turgeon B.G."/>
            <person name="Goodwin S.B."/>
            <person name="Spatafora J.W."/>
            <person name="Crous P.W."/>
            <person name="Grigoriev I.V."/>
        </authorList>
    </citation>
    <scope>NUCLEOTIDE SEQUENCE</scope>
    <source>
        <strain evidence="2 4">CBS 781.70</strain>
    </source>
</reference>
<feature type="compositionally biased region" description="Basic residues" evidence="1">
    <location>
        <begin position="150"/>
        <end position="160"/>
    </location>
</feature>
<feature type="compositionally biased region" description="Polar residues" evidence="1">
    <location>
        <begin position="118"/>
        <end position="145"/>
    </location>
</feature>
<gene>
    <name evidence="2 4" type="ORF">P152DRAFT_107819</name>
</gene>
<feature type="compositionally biased region" description="Basic residues" evidence="1">
    <location>
        <begin position="77"/>
        <end position="87"/>
    </location>
</feature>
<dbReference type="RefSeq" id="XP_033537649.1">
    <property type="nucleotide sequence ID" value="XM_033673604.1"/>
</dbReference>
<feature type="compositionally biased region" description="Polar residues" evidence="1">
    <location>
        <begin position="359"/>
        <end position="379"/>
    </location>
</feature>
<evidence type="ECO:0000256" key="1">
    <source>
        <dbReference type="SAM" id="MobiDB-lite"/>
    </source>
</evidence>
<feature type="region of interest" description="Disordered" evidence="1">
    <location>
        <begin position="344"/>
        <end position="419"/>
    </location>
</feature>
<dbReference type="CDD" id="cd00167">
    <property type="entry name" value="SANT"/>
    <property type="match status" value="1"/>
</dbReference>
<feature type="region of interest" description="Disordered" evidence="1">
    <location>
        <begin position="18"/>
        <end position="41"/>
    </location>
</feature>
<feature type="compositionally biased region" description="Low complexity" evidence="1">
    <location>
        <begin position="88"/>
        <end position="112"/>
    </location>
</feature>
<dbReference type="OrthoDB" id="5399305at2759"/>
<feature type="compositionally biased region" description="Polar residues" evidence="1">
    <location>
        <begin position="27"/>
        <end position="37"/>
    </location>
</feature>
<feature type="region of interest" description="Disordered" evidence="1">
    <location>
        <begin position="77"/>
        <end position="179"/>
    </location>
</feature>
<feature type="compositionally biased region" description="Basic and acidic residues" evidence="1">
    <location>
        <begin position="404"/>
        <end position="419"/>
    </location>
</feature>
<dbReference type="EMBL" id="ML975150">
    <property type="protein sequence ID" value="KAF1816018.1"/>
    <property type="molecule type" value="Genomic_DNA"/>
</dbReference>
<dbReference type="AlphaFoldDB" id="A0A6G1GD82"/>
<organism evidence="2">
    <name type="scientific">Eremomyces bilateralis CBS 781.70</name>
    <dbReference type="NCBI Taxonomy" id="1392243"/>
    <lineage>
        <taxon>Eukaryota</taxon>
        <taxon>Fungi</taxon>
        <taxon>Dikarya</taxon>
        <taxon>Ascomycota</taxon>
        <taxon>Pezizomycotina</taxon>
        <taxon>Dothideomycetes</taxon>
        <taxon>Dothideomycetes incertae sedis</taxon>
        <taxon>Eremomycetales</taxon>
        <taxon>Eremomycetaceae</taxon>
        <taxon>Eremomyces</taxon>
    </lineage>
</organism>
<name>A0A6G1GD82_9PEZI</name>
<evidence type="ECO:0000313" key="2">
    <source>
        <dbReference type="EMBL" id="KAF1816018.1"/>
    </source>
</evidence>
<feature type="compositionally biased region" description="Polar residues" evidence="1">
    <location>
        <begin position="164"/>
        <end position="179"/>
    </location>
</feature>
<feature type="region of interest" description="Disordered" evidence="1">
    <location>
        <begin position="255"/>
        <end position="293"/>
    </location>
</feature>
<reference evidence="4" key="2">
    <citation type="submission" date="2020-04" db="EMBL/GenBank/DDBJ databases">
        <authorList>
            <consortium name="NCBI Genome Project"/>
        </authorList>
    </citation>
    <scope>NUCLEOTIDE SEQUENCE</scope>
    <source>
        <strain evidence="4">CBS 781.70</strain>
    </source>
</reference>
<evidence type="ECO:0000313" key="3">
    <source>
        <dbReference type="Proteomes" id="UP000504638"/>
    </source>
</evidence>
<protein>
    <recommendedName>
        <fullName evidence="5">Myb-like domain-containing protein</fullName>
    </recommendedName>
</protein>
<dbReference type="Proteomes" id="UP000504638">
    <property type="component" value="Unplaced"/>
</dbReference>
<evidence type="ECO:0000313" key="4">
    <source>
        <dbReference type="RefSeq" id="XP_033537649.1"/>
    </source>
</evidence>
<dbReference type="GeneID" id="54414174"/>
<dbReference type="InterPro" id="IPR001005">
    <property type="entry name" value="SANT/Myb"/>
</dbReference>
<keyword evidence="3" id="KW-1185">Reference proteome</keyword>
<reference evidence="4" key="3">
    <citation type="submission" date="2025-04" db="UniProtKB">
        <authorList>
            <consortium name="RefSeq"/>
        </authorList>
    </citation>
    <scope>IDENTIFICATION</scope>
    <source>
        <strain evidence="4">CBS 781.70</strain>
    </source>
</reference>
<evidence type="ECO:0008006" key="5">
    <source>
        <dbReference type="Google" id="ProtNLM"/>
    </source>
</evidence>
<sequence length="419" mass="45142">MMQTSSVVSPISEVDVHGRAAMRSSGRKMSSTGGNRSWSEEEETYLLQTRLQKMPYKHIAARLKKTELACRLHYHQLSHGSHRRKRTASVSSSASSTVSSGSSVSYGQYPSSEATEYGTRSPSRQESPSSLGSTSPVQGFCSVNGSPHRGVAHSSHHKMLLPKPSQQSQQGTPEPSTEQFQLPALHNQSLRINTSDSILHGPQPHDKPGPVDTDRLRAIYEAHRTSFWSVIAAEYGPDVSPAHLESIWHSTTSNHTLHRLPTPDFSPRAEPLSKFPTSHPHPAQFPTPSTTTSSAKSVFPHLYPPISFSASADRPTGLYHCAPHLSRDGNLLCSAVSPDRAGYTLPPPTPSLRSRAGSCASSIAGSNGSATQSRASTWGSAVGSPERRDGESGAPRTAIASLLTEDRCPRGSQDEGMKE</sequence>
<accession>A0A6G1GD82</accession>